<feature type="compositionally biased region" description="Polar residues" evidence="1">
    <location>
        <begin position="172"/>
        <end position="187"/>
    </location>
</feature>
<keyword evidence="2" id="KW-1185">Reference proteome</keyword>
<feature type="compositionally biased region" description="Basic residues" evidence="1">
    <location>
        <begin position="139"/>
        <end position="156"/>
    </location>
</feature>
<feature type="region of interest" description="Disordered" evidence="1">
    <location>
        <begin position="109"/>
        <end position="197"/>
    </location>
</feature>
<protein>
    <submittedName>
        <fullName evidence="3">VHL domain-containing protein</fullName>
    </submittedName>
</protein>
<evidence type="ECO:0000313" key="3">
    <source>
        <dbReference type="WBParaSite" id="L893_g1392.t1"/>
    </source>
</evidence>
<reference evidence="3" key="1">
    <citation type="submission" date="2016-11" db="UniProtKB">
        <authorList>
            <consortium name="WormBaseParasite"/>
        </authorList>
    </citation>
    <scope>IDENTIFICATION</scope>
</reference>
<dbReference type="Proteomes" id="UP000095287">
    <property type="component" value="Unplaced"/>
</dbReference>
<feature type="compositionally biased region" description="Basic and acidic residues" evidence="1">
    <location>
        <begin position="367"/>
        <end position="383"/>
    </location>
</feature>
<organism evidence="2 3">
    <name type="scientific">Steinernema glaseri</name>
    <dbReference type="NCBI Taxonomy" id="37863"/>
    <lineage>
        <taxon>Eukaryota</taxon>
        <taxon>Metazoa</taxon>
        <taxon>Ecdysozoa</taxon>
        <taxon>Nematoda</taxon>
        <taxon>Chromadorea</taxon>
        <taxon>Rhabditida</taxon>
        <taxon>Tylenchina</taxon>
        <taxon>Panagrolaimomorpha</taxon>
        <taxon>Strongyloidoidea</taxon>
        <taxon>Steinernematidae</taxon>
        <taxon>Steinernema</taxon>
    </lineage>
</organism>
<name>A0A1I7Y8T9_9BILA</name>
<sequence length="383" mass="42656">MSDRAPSSASDIALVAKSPSSNVGQIPACLPPSFGFGQHLPGPYGAMSSPWPPHYLPPFNHFAPVLRPSPYMVTENPPFYVNSANQNAQVVHSSAGQIPACIPFMQPYSPYHSTPTQDDTSDRYGPSPETPIEENYKPPAKRRKKSLTRKEKKGKKRASEGESTPSKDQEKSPSPSGSAHHSNTSTSAEQAAANEQRRRRFLVKHEMFVPKGTFLFRLADYGTSRDNTIWLVDNYRLINKYEHVYSPQGRGTAVYAPTNRFAGWVSTDTESYHVLQNVVNLEDGLVEVEIIPEEVLKERHSLMLEHLKNLTESESSSPRGIKQEEVDETYESTGASREQIDPVPPNDEAMVRIEGPLAQLLFEEKEEGGSVRIKEEPKDPGDR</sequence>
<dbReference type="AlphaFoldDB" id="A0A1I7Y8T9"/>
<proteinExistence type="predicted"/>
<evidence type="ECO:0000313" key="2">
    <source>
        <dbReference type="Proteomes" id="UP000095287"/>
    </source>
</evidence>
<feature type="compositionally biased region" description="Basic and acidic residues" evidence="1">
    <location>
        <begin position="157"/>
        <end position="171"/>
    </location>
</feature>
<accession>A0A1I7Y8T9</accession>
<feature type="region of interest" description="Disordered" evidence="1">
    <location>
        <begin position="311"/>
        <end position="349"/>
    </location>
</feature>
<feature type="region of interest" description="Disordered" evidence="1">
    <location>
        <begin position="364"/>
        <end position="383"/>
    </location>
</feature>
<dbReference type="WBParaSite" id="L893_g1392.t1">
    <property type="protein sequence ID" value="L893_g1392.t1"/>
    <property type="gene ID" value="L893_g1392"/>
</dbReference>
<evidence type="ECO:0000256" key="1">
    <source>
        <dbReference type="SAM" id="MobiDB-lite"/>
    </source>
</evidence>